<dbReference type="CDD" id="cd00047">
    <property type="entry name" value="PTPc"/>
    <property type="match status" value="1"/>
</dbReference>
<feature type="domain" description="Tyrosine-protein phosphatase" evidence="2">
    <location>
        <begin position="384"/>
        <end position="604"/>
    </location>
</feature>
<dbReference type="Gene3D" id="3.90.190.10">
    <property type="entry name" value="Protein tyrosine phosphatase superfamily"/>
    <property type="match status" value="1"/>
</dbReference>
<dbReference type="Proteomes" id="UP000196573">
    <property type="component" value="Unassembled WGS sequence"/>
</dbReference>
<dbReference type="PROSITE" id="PS50055">
    <property type="entry name" value="TYR_PHOSPHATASE_PTP"/>
    <property type="match status" value="1"/>
</dbReference>
<dbReference type="PROSITE" id="PS50056">
    <property type="entry name" value="TYR_PHOSPHATASE_2"/>
    <property type="match status" value="1"/>
</dbReference>
<gene>
    <name evidence="4" type="ORF">EHSB41UT_02984</name>
</gene>
<sequence>MGQVSGGGISLTRQISNEMGQALKSSSSDDNVFRVKVGKGDLIFLADQGAQGNWGSRTINKGELINKQANNLAAGYLALQLYAQQGSSGAKVDEQQLQDMTQAFKTKLMDRKVSQTDIGLHVSDARKMFEQGQMKDALRDLPHSSMSELTQSLPQYLAQGDFGAALLHERLDSLDFSKKENADALRNLTVGSGQKMLDGHPTLKQELTEKWIDVRATSIASQPPSHPPGQDLVNANNRLKSFSYKSSPELAKPDSRIPPDILAAVTLKVVEMRAQQAGESGNLESMMLQDFEKVTQGNPELANNPQFKAAYLMNLAQASSNKELSETDLDMGMGIRYEAVQPGAVDSALSKAGLQPETKAGATFDRLMQFYTFPKELAKGDNHLPFQKTVGKTVISQKHSISINGQPVNASHVKSASGVNMIATNGPNTKLGSVDAFFQTMVQENVDTLVNLTRMKEQPVMLEYIPSQPNQTLTVGNNKITLLNQTGHISQVQIETPSGSKTLNIARYPNWPDHGVATPKAMLDFCREVGSSTPSTMATHCFAGVGRTGTFDSCFDVVQMIDDGRITNMRQLTSHVNDLIKTNRQQRGTAWVQTAAQHELIYQVGQMALEQQQFANGPDYENLPFQNREQPSPPPPPRKQSLNR</sequence>
<reference evidence="4 5" key="1">
    <citation type="submission" date="2017-03" db="EMBL/GenBank/DDBJ databases">
        <authorList>
            <person name="Afonso C.L."/>
            <person name="Miller P.J."/>
            <person name="Scott M.A."/>
            <person name="Spackman E."/>
            <person name="Goraichik I."/>
            <person name="Dimitrov K.M."/>
            <person name="Suarez D.L."/>
            <person name="Swayne D.E."/>
        </authorList>
    </citation>
    <scope>NUCLEOTIDE SEQUENCE [LARGE SCALE GENOMIC DNA]</scope>
    <source>
        <strain evidence="4">SB41UT1</strain>
    </source>
</reference>
<evidence type="ECO:0000256" key="1">
    <source>
        <dbReference type="SAM" id="MobiDB-lite"/>
    </source>
</evidence>
<feature type="region of interest" description="Disordered" evidence="1">
    <location>
        <begin position="617"/>
        <end position="644"/>
    </location>
</feature>
<dbReference type="PANTHER" id="PTHR19134">
    <property type="entry name" value="RECEPTOR-TYPE TYROSINE-PROTEIN PHOSPHATASE"/>
    <property type="match status" value="1"/>
</dbReference>
<name>A0A1X7AM78_9GAMM</name>
<dbReference type="AlphaFoldDB" id="A0A1X7AM78"/>
<dbReference type="SUPFAM" id="SSF52799">
    <property type="entry name" value="(Phosphotyrosine protein) phosphatases II"/>
    <property type="match status" value="1"/>
</dbReference>
<feature type="domain" description="Tyrosine specific protein phosphatases" evidence="3">
    <location>
        <begin position="520"/>
        <end position="587"/>
    </location>
</feature>
<dbReference type="SMART" id="SM00194">
    <property type="entry name" value="PTPc"/>
    <property type="match status" value="1"/>
</dbReference>
<dbReference type="InterPro" id="IPR050348">
    <property type="entry name" value="Protein-Tyr_Phosphatase"/>
</dbReference>
<dbReference type="SMART" id="SM00404">
    <property type="entry name" value="PTPc_motif"/>
    <property type="match status" value="1"/>
</dbReference>
<organism evidence="4 5">
    <name type="scientific">Parendozoicomonas haliclonae</name>
    <dbReference type="NCBI Taxonomy" id="1960125"/>
    <lineage>
        <taxon>Bacteria</taxon>
        <taxon>Pseudomonadati</taxon>
        <taxon>Pseudomonadota</taxon>
        <taxon>Gammaproteobacteria</taxon>
        <taxon>Oceanospirillales</taxon>
        <taxon>Endozoicomonadaceae</taxon>
        <taxon>Parendozoicomonas</taxon>
    </lineage>
</organism>
<evidence type="ECO:0000313" key="5">
    <source>
        <dbReference type="Proteomes" id="UP000196573"/>
    </source>
</evidence>
<dbReference type="OrthoDB" id="6199520at2"/>
<protein>
    <submittedName>
        <fullName evidence="4">Protein-tyrosine phosphatase</fullName>
    </submittedName>
</protein>
<proteinExistence type="predicted"/>
<evidence type="ECO:0000259" key="3">
    <source>
        <dbReference type="PROSITE" id="PS50056"/>
    </source>
</evidence>
<evidence type="ECO:0000313" key="4">
    <source>
        <dbReference type="EMBL" id="SMA48999.1"/>
    </source>
</evidence>
<dbReference type="InterPro" id="IPR000387">
    <property type="entry name" value="Tyr_Pase_dom"/>
</dbReference>
<dbReference type="GO" id="GO:0004725">
    <property type="term" value="F:protein tyrosine phosphatase activity"/>
    <property type="evidence" value="ECO:0007669"/>
    <property type="project" value="InterPro"/>
</dbReference>
<dbReference type="InterPro" id="IPR003595">
    <property type="entry name" value="Tyr_Pase_cat"/>
</dbReference>
<dbReference type="InterPro" id="IPR029021">
    <property type="entry name" value="Prot-tyrosine_phosphatase-like"/>
</dbReference>
<dbReference type="EMBL" id="FWPT01000007">
    <property type="protein sequence ID" value="SMA48999.1"/>
    <property type="molecule type" value="Genomic_DNA"/>
</dbReference>
<dbReference type="Pfam" id="PF00102">
    <property type="entry name" value="Y_phosphatase"/>
    <property type="match status" value="1"/>
</dbReference>
<evidence type="ECO:0000259" key="2">
    <source>
        <dbReference type="PROSITE" id="PS50055"/>
    </source>
</evidence>
<dbReference type="PANTHER" id="PTHR19134:SF449">
    <property type="entry name" value="TYROSINE-PROTEIN PHOSPHATASE 1"/>
    <property type="match status" value="1"/>
</dbReference>
<dbReference type="InterPro" id="IPR000242">
    <property type="entry name" value="PTP_cat"/>
</dbReference>
<accession>A0A1X7AM78</accession>
<dbReference type="PRINTS" id="PR00700">
    <property type="entry name" value="PRTYPHPHTASE"/>
</dbReference>
<keyword evidence="5" id="KW-1185">Reference proteome</keyword>
<dbReference type="RefSeq" id="WP_087111285.1">
    <property type="nucleotide sequence ID" value="NZ_CBCSCN010000007.1"/>
</dbReference>